<evidence type="ECO:0000313" key="3">
    <source>
        <dbReference type="Proteomes" id="UP000012101"/>
    </source>
</evidence>
<accession>M6FM61</accession>
<proteinExistence type="predicted"/>
<name>M6FM61_9LEPT</name>
<gene>
    <name evidence="2" type="ORF">LEP1GSC038_2786</name>
</gene>
<dbReference type="EMBL" id="AFJM02000028">
    <property type="protein sequence ID" value="EMM73510.1"/>
    <property type="molecule type" value="Genomic_DNA"/>
</dbReference>
<feature type="region of interest" description="Disordered" evidence="1">
    <location>
        <begin position="72"/>
        <end position="93"/>
    </location>
</feature>
<evidence type="ECO:0000313" key="2">
    <source>
        <dbReference type="EMBL" id="EMM73510.1"/>
    </source>
</evidence>
<reference evidence="2 3" key="1">
    <citation type="submission" date="2013-01" db="EMBL/GenBank/DDBJ databases">
        <authorList>
            <person name="Harkins D.M."/>
            <person name="Durkin A.S."/>
            <person name="Brinkac L.M."/>
            <person name="Haft D.H."/>
            <person name="Selengut J.D."/>
            <person name="Sanka R."/>
            <person name="DePew J."/>
            <person name="Purushe J."/>
            <person name="Hospenthal D.R."/>
            <person name="Murray C.K."/>
            <person name="Pimentel G."/>
            <person name="Wasfy M."/>
            <person name="Vinetz J.M."/>
            <person name="Sutton G.G."/>
            <person name="Nierman W.C."/>
            <person name="Fouts D.E."/>
        </authorList>
    </citation>
    <scope>NUCLEOTIDE SEQUENCE [LARGE SCALE GENOMIC DNA]</scope>
    <source>
        <strain evidence="2 3">2006001855</strain>
    </source>
</reference>
<dbReference type="AlphaFoldDB" id="M6FM61"/>
<evidence type="ECO:0000256" key="1">
    <source>
        <dbReference type="SAM" id="MobiDB-lite"/>
    </source>
</evidence>
<protein>
    <submittedName>
        <fullName evidence="2">Uncharacterized protein</fullName>
    </submittedName>
</protein>
<organism evidence="2 3">
    <name type="scientific">Leptospira weilii str. 2006001855</name>
    <dbReference type="NCBI Taxonomy" id="996804"/>
    <lineage>
        <taxon>Bacteria</taxon>
        <taxon>Pseudomonadati</taxon>
        <taxon>Spirochaetota</taxon>
        <taxon>Spirochaetia</taxon>
        <taxon>Leptospirales</taxon>
        <taxon>Leptospiraceae</taxon>
        <taxon>Leptospira</taxon>
    </lineage>
</organism>
<dbReference type="Proteomes" id="UP000012101">
    <property type="component" value="Unassembled WGS sequence"/>
</dbReference>
<comment type="caution">
    <text evidence="2">The sequence shown here is derived from an EMBL/GenBank/DDBJ whole genome shotgun (WGS) entry which is preliminary data.</text>
</comment>
<sequence length="118" mass="13329">MLNSKRKPHFQAQRLTLEYLRFWEAFVHPATLEPWVANDTLMGDLVHPKTIGLTVWGYYVFSKIKSLGWHLPKTPPVTPPTDNEGENTGRTEPGPLSDWDLILLVSCLGFVICKIALG</sequence>